<organism evidence="3 4">
    <name type="scientific">Thermosulfuriphilus ammonigenes</name>
    <dbReference type="NCBI Taxonomy" id="1936021"/>
    <lineage>
        <taxon>Bacteria</taxon>
        <taxon>Pseudomonadati</taxon>
        <taxon>Thermodesulfobacteriota</taxon>
        <taxon>Thermodesulfobacteria</taxon>
        <taxon>Thermodesulfobacteriales</taxon>
        <taxon>Thermodesulfobacteriaceae</taxon>
        <taxon>Thermosulfuriphilus</taxon>
    </lineage>
</organism>
<dbReference type="InterPro" id="IPR034139">
    <property type="entry name" value="TOPRIM_OLD"/>
</dbReference>
<evidence type="ECO:0000259" key="1">
    <source>
        <dbReference type="Pfam" id="PF13175"/>
    </source>
</evidence>
<dbReference type="PANTHER" id="PTHR43581">
    <property type="entry name" value="ATP/GTP PHOSPHATASE"/>
    <property type="match status" value="1"/>
</dbReference>
<dbReference type="InterPro" id="IPR027417">
    <property type="entry name" value="P-loop_NTPase"/>
</dbReference>
<dbReference type="KEGG" id="tav:G4V39_07590"/>
<dbReference type="SUPFAM" id="SSF52540">
    <property type="entry name" value="P-loop containing nucleoside triphosphate hydrolases"/>
    <property type="match status" value="1"/>
</dbReference>
<name>A0A6G7PX23_9BACT</name>
<accession>A0A6G7PX23</accession>
<dbReference type="Pfam" id="PF13175">
    <property type="entry name" value="AAA_15"/>
    <property type="match status" value="1"/>
</dbReference>
<feature type="domain" description="OLD protein-like TOPRIM" evidence="2">
    <location>
        <begin position="469"/>
        <end position="538"/>
    </location>
</feature>
<dbReference type="Gene3D" id="3.40.50.300">
    <property type="entry name" value="P-loop containing nucleotide triphosphate hydrolases"/>
    <property type="match status" value="1"/>
</dbReference>
<proteinExistence type="predicted"/>
<gene>
    <name evidence="3" type="ORF">G4V39_07590</name>
</gene>
<sequence length="672" mass="77868">MRIKKFIIQDFRSIKNSGEVNLEPEITVLIGKNESGKTNILKALESFNGDYEYTDSDLCIYSATKKKLESGEIEKEDVPIITIWFEIEKEDKEKLKEIHSQLTKINTIKITKFFDNTYEVEIDNVDLEKIEEESFNKIAIDFKNEITAFKEKLDSHAQRYSPFSSAKQQYEQILSQIESYSPQEDPNIDTTFSSFYTQLRSLPNQDTYIQNDIESFIKKLDQYKLEFKKILAGEDSIIDKILKITPQFIYFNTMEELTDTVRIDEFLEEREKYKTLNNLLKLAGLDVERLKDVDHYERLAAESEASATITGYINESWKQEKVNIKLRLDSGEIIVYIEDEVGALDPPTRRSQGFQWFLSFYINFTAGSKGELKNTVILLDDPGVYLHPSGQRDLLNTLEKISKHNQIIFTTHSPFLIDRKNLQRVRIVSKEKDRIGTKIEEKFYISKYDALEPIRASIGMTIGDSLFTTKKNILVEGFSDFLILEAFSKICKEEGLNHIELDNREISIIPVGGAEKMPYFSTLLSKENLNFVVLLDHDSEGRKIKKELIEKFEIEENLILTLDKITENPGEDAEIEDLIDFELYLQAVNIAYKKIFKEKLNKEKIEASDLERPNFSGLKKYFRKKKIGQSGKIDKIKVAKALISILPETEINKQNLSKWDSLFNSLKQALQL</sequence>
<dbReference type="InterPro" id="IPR051396">
    <property type="entry name" value="Bact_Antivir_Def_Nuclease"/>
</dbReference>
<dbReference type="Proteomes" id="UP000502179">
    <property type="component" value="Chromosome"/>
</dbReference>
<evidence type="ECO:0000259" key="2">
    <source>
        <dbReference type="Pfam" id="PF20469"/>
    </source>
</evidence>
<keyword evidence="4" id="KW-1185">Reference proteome</keyword>
<dbReference type="Pfam" id="PF20469">
    <property type="entry name" value="OLD-like_TOPRIM"/>
    <property type="match status" value="1"/>
</dbReference>
<evidence type="ECO:0000313" key="3">
    <source>
        <dbReference type="EMBL" id="QIJ72137.1"/>
    </source>
</evidence>
<dbReference type="InterPro" id="IPR041685">
    <property type="entry name" value="AAA_GajA/Old/RecF-like"/>
</dbReference>
<dbReference type="EMBL" id="CP048877">
    <property type="protein sequence ID" value="QIJ72137.1"/>
    <property type="molecule type" value="Genomic_DNA"/>
</dbReference>
<dbReference type="RefSeq" id="WP_166032355.1">
    <property type="nucleotide sequence ID" value="NZ_CP048877.1"/>
</dbReference>
<dbReference type="PANTHER" id="PTHR43581:SF3">
    <property type="entry name" value="AAA+ ATPASE DOMAIN-CONTAINING PROTEIN"/>
    <property type="match status" value="1"/>
</dbReference>
<evidence type="ECO:0000313" key="4">
    <source>
        <dbReference type="Proteomes" id="UP000502179"/>
    </source>
</evidence>
<reference evidence="3 4" key="1">
    <citation type="submission" date="2020-02" db="EMBL/GenBank/DDBJ databases">
        <title>Genome analysis of Thermosulfuriphilus ammonigenes ST65T, an anaerobic thermophilic chemolithoautotrophic bacterium isolated from a deep-sea hydrothermal vent.</title>
        <authorList>
            <person name="Slobodkina G."/>
            <person name="Allioux M."/>
            <person name="Merkel A."/>
            <person name="Alain K."/>
            <person name="Jebbar M."/>
            <person name="Slobodkin A."/>
        </authorList>
    </citation>
    <scope>NUCLEOTIDE SEQUENCE [LARGE SCALE GENOMIC DNA]</scope>
    <source>
        <strain evidence="3 4">ST65</strain>
    </source>
</reference>
<dbReference type="AlphaFoldDB" id="A0A6G7PX23"/>
<feature type="domain" description="Endonuclease GajA/Old nuclease/RecF-like AAA" evidence="1">
    <location>
        <begin position="1"/>
        <end position="417"/>
    </location>
</feature>
<protein>
    <submittedName>
        <fullName evidence="3">AAA family ATPase</fullName>
    </submittedName>
</protein>